<dbReference type="Proteomes" id="UP000485058">
    <property type="component" value="Unassembled WGS sequence"/>
</dbReference>
<reference evidence="2 3" key="1">
    <citation type="submission" date="2020-02" db="EMBL/GenBank/DDBJ databases">
        <title>Draft genome sequence of Haematococcus lacustris strain NIES-144.</title>
        <authorList>
            <person name="Morimoto D."/>
            <person name="Nakagawa S."/>
            <person name="Yoshida T."/>
            <person name="Sawayama S."/>
        </authorList>
    </citation>
    <scope>NUCLEOTIDE SEQUENCE [LARGE SCALE GENOMIC DNA]</scope>
    <source>
        <strain evidence="2 3">NIES-144</strain>
    </source>
</reference>
<evidence type="ECO:0000313" key="3">
    <source>
        <dbReference type="Proteomes" id="UP000485058"/>
    </source>
</evidence>
<feature type="region of interest" description="Disordered" evidence="1">
    <location>
        <begin position="141"/>
        <end position="173"/>
    </location>
</feature>
<proteinExistence type="predicted"/>
<feature type="compositionally biased region" description="Basic and acidic residues" evidence="1">
    <location>
        <begin position="159"/>
        <end position="173"/>
    </location>
</feature>
<evidence type="ECO:0000313" key="2">
    <source>
        <dbReference type="EMBL" id="GFH14751.1"/>
    </source>
</evidence>
<dbReference type="EMBL" id="BLLF01000761">
    <property type="protein sequence ID" value="GFH14751.1"/>
    <property type="molecule type" value="Genomic_DNA"/>
</dbReference>
<sequence>MRSLFRGPKLSDDARLTGERRLRVEECARLRTLSCPPAPGSHPQIAQSSHGSGTRPAPERCLSAHCPPAGQRSHTVLLTWPGGVCMTMAMCCATLLAVQQLVKTNHLPVEEVPYGALWCPLEVPFGSALWKCPLKVREASRYEPSGAMPPRKRPSSAEQEPHPTESPRKQGSS</sequence>
<evidence type="ECO:0000256" key="1">
    <source>
        <dbReference type="SAM" id="MobiDB-lite"/>
    </source>
</evidence>
<accession>A0A699YYL3</accession>
<name>A0A699YYL3_HAELA</name>
<protein>
    <submittedName>
        <fullName evidence="2">Uncharacterized protein</fullName>
    </submittedName>
</protein>
<dbReference type="AlphaFoldDB" id="A0A699YYL3"/>
<comment type="caution">
    <text evidence="2">The sequence shown here is derived from an EMBL/GenBank/DDBJ whole genome shotgun (WGS) entry which is preliminary data.</text>
</comment>
<organism evidence="2 3">
    <name type="scientific">Haematococcus lacustris</name>
    <name type="common">Green alga</name>
    <name type="synonym">Haematococcus pluvialis</name>
    <dbReference type="NCBI Taxonomy" id="44745"/>
    <lineage>
        <taxon>Eukaryota</taxon>
        <taxon>Viridiplantae</taxon>
        <taxon>Chlorophyta</taxon>
        <taxon>core chlorophytes</taxon>
        <taxon>Chlorophyceae</taxon>
        <taxon>CS clade</taxon>
        <taxon>Chlamydomonadales</taxon>
        <taxon>Haematococcaceae</taxon>
        <taxon>Haematococcus</taxon>
    </lineage>
</organism>
<gene>
    <name evidence="2" type="ORF">HaLaN_10862</name>
</gene>
<feature type="region of interest" description="Disordered" evidence="1">
    <location>
        <begin position="36"/>
        <end position="59"/>
    </location>
</feature>
<keyword evidence="3" id="KW-1185">Reference proteome</keyword>